<dbReference type="GeneID" id="64703732"/>
<organism evidence="2 3">
    <name type="scientific">Suillus discolor</name>
    <dbReference type="NCBI Taxonomy" id="1912936"/>
    <lineage>
        <taxon>Eukaryota</taxon>
        <taxon>Fungi</taxon>
        <taxon>Dikarya</taxon>
        <taxon>Basidiomycota</taxon>
        <taxon>Agaricomycotina</taxon>
        <taxon>Agaricomycetes</taxon>
        <taxon>Agaricomycetidae</taxon>
        <taxon>Boletales</taxon>
        <taxon>Suillineae</taxon>
        <taxon>Suillaceae</taxon>
        <taxon>Suillus</taxon>
    </lineage>
</organism>
<protein>
    <submittedName>
        <fullName evidence="2">Uncharacterized protein</fullName>
    </submittedName>
</protein>
<evidence type="ECO:0000313" key="2">
    <source>
        <dbReference type="EMBL" id="KAG2108735.1"/>
    </source>
</evidence>
<keyword evidence="3" id="KW-1185">Reference proteome</keyword>
<name>A0A9P7F6U1_9AGAM</name>
<gene>
    <name evidence="2" type="ORF">F5147DRAFT_773539</name>
</gene>
<dbReference type="RefSeq" id="XP_041293105.1">
    <property type="nucleotide sequence ID" value="XM_041441473.1"/>
</dbReference>
<sequence length="357" mass="40491">MAKQRLKIGNDEDLARSIFKLTLEDRTEGRLEEGRITAESRCTLNDTFRAAREHSAEIHGEASDNYRKLFLLDIEMHACLQTVTDAVNQLHLADGQQVLGMLTAEYETMTTMQEEVRHMQVSSDACNEEFWHAILGTLEEMRLAVKSIMDVIAHRATNNDLDSAKIVDTGPCFKQRYHNANPAILLTMLIALILNVFGHVTHPWCNAVLGLLNLLLETTLRTSTCPTIPSDIHTIHKKFDLDPVTQTFATCTRCSCTYPPVPTRKKSPYPECCTHQRKGKGGKMWTPVRPYVIQDFNAFLAEMLSRPSIEEAMDRGMMMNEKYRMWNIKDGTVMQEILGADGKSFLDGLKRQDLRLA</sequence>
<dbReference type="OrthoDB" id="2657344at2759"/>
<dbReference type="Proteomes" id="UP000823399">
    <property type="component" value="Unassembled WGS sequence"/>
</dbReference>
<keyword evidence="1" id="KW-0472">Membrane</keyword>
<keyword evidence="1" id="KW-0812">Transmembrane</keyword>
<comment type="caution">
    <text evidence="2">The sequence shown here is derived from an EMBL/GenBank/DDBJ whole genome shotgun (WGS) entry which is preliminary data.</text>
</comment>
<feature type="transmembrane region" description="Helical" evidence="1">
    <location>
        <begin position="183"/>
        <end position="204"/>
    </location>
</feature>
<reference evidence="2" key="1">
    <citation type="journal article" date="2020" name="New Phytol.">
        <title>Comparative genomics reveals dynamic genome evolution in host specialist ectomycorrhizal fungi.</title>
        <authorList>
            <person name="Lofgren L.A."/>
            <person name="Nguyen N.H."/>
            <person name="Vilgalys R."/>
            <person name="Ruytinx J."/>
            <person name="Liao H.L."/>
            <person name="Branco S."/>
            <person name="Kuo A."/>
            <person name="LaButti K."/>
            <person name="Lipzen A."/>
            <person name="Andreopoulos W."/>
            <person name="Pangilinan J."/>
            <person name="Riley R."/>
            <person name="Hundley H."/>
            <person name="Na H."/>
            <person name="Barry K."/>
            <person name="Grigoriev I.V."/>
            <person name="Stajich J.E."/>
            <person name="Kennedy P.G."/>
        </authorList>
    </citation>
    <scope>NUCLEOTIDE SEQUENCE</scope>
    <source>
        <strain evidence="2">FC423</strain>
    </source>
</reference>
<dbReference type="AlphaFoldDB" id="A0A9P7F6U1"/>
<proteinExistence type="predicted"/>
<evidence type="ECO:0000256" key="1">
    <source>
        <dbReference type="SAM" id="Phobius"/>
    </source>
</evidence>
<evidence type="ECO:0000313" key="3">
    <source>
        <dbReference type="Proteomes" id="UP000823399"/>
    </source>
</evidence>
<dbReference type="EMBL" id="JABBWM010000026">
    <property type="protein sequence ID" value="KAG2108735.1"/>
    <property type="molecule type" value="Genomic_DNA"/>
</dbReference>
<keyword evidence="1" id="KW-1133">Transmembrane helix</keyword>
<accession>A0A9P7F6U1</accession>